<dbReference type="AlphaFoldDB" id="A0AAE1E3S3"/>
<proteinExistence type="inferred from homology"/>
<feature type="domain" description="Alpha/beta hydrolase fold-3" evidence="4">
    <location>
        <begin position="310"/>
        <end position="385"/>
    </location>
</feature>
<feature type="active site" evidence="3">
    <location>
        <position position="196"/>
    </location>
</feature>
<comment type="caution">
    <text evidence="5">The sequence shown here is derived from an EMBL/GenBank/DDBJ whole genome shotgun (WGS) entry which is preliminary data.</text>
</comment>
<dbReference type="GO" id="GO:0052689">
    <property type="term" value="F:carboxylic ester hydrolase activity"/>
    <property type="evidence" value="ECO:0007669"/>
    <property type="project" value="InterPro"/>
</dbReference>
<keyword evidence="6" id="KW-1185">Reference proteome</keyword>
<gene>
    <name evidence="5" type="ORF">RRG08_009470</name>
</gene>
<dbReference type="Pfam" id="PF07859">
    <property type="entry name" value="Abhydrolase_3"/>
    <property type="match status" value="2"/>
</dbReference>
<name>A0AAE1E3S3_9GAST</name>
<feature type="active site" evidence="3">
    <location>
        <position position="387"/>
    </location>
</feature>
<dbReference type="Gene3D" id="3.40.50.1820">
    <property type="entry name" value="alpha/beta hydrolase"/>
    <property type="match status" value="1"/>
</dbReference>
<comment type="similarity">
    <text evidence="1">Belongs to the 'GDXG' lipolytic enzyme family.</text>
</comment>
<dbReference type="SUPFAM" id="SSF53474">
    <property type="entry name" value="alpha/beta-Hydrolases"/>
    <property type="match status" value="1"/>
</dbReference>
<organism evidence="5 6">
    <name type="scientific">Elysia crispata</name>
    <name type="common">lettuce slug</name>
    <dbReference type="NCBI Taxonomy" id="231223"/>
    <lineage>
        <taxon>Eukaryota</taxon>
        <taxon>Metazoa</taxon>
        <taxon>Spiralia</taxon>
        <taxon>Lophotrochozoa</taxon>
        <taxon>Mollusca</taxon>
        <taxon>Gastropoda</taxon>
        <taxon>Heterobranchia</taxon>
        <taxon>Euthyneura</taxon>
        <taxon>Panpulmonata</taxon>
        <taxon>Sacoglossa</taxon>
        <taxon>Placobranchoidea</taxon>
        <taxon>Plakobranchidae</taxon>
        <taxon>Elysia</taxon>
    </lineage>
</organism>
<dbReference type="InterPro" id="IPR050300">
    <property type="entry name" value="GDXG_lipolytic_enzyme"/>
</dbReference>
<dbReference type="PANTHER" id="PTHR48081:SF8">
    <property type="entry name" value="ALPHA_BETA HYDROLASE FOLD-3 DOMAIN-CONTAINING PROTEIN-RELATED"/>
    <property type="match status" value="1"/>
</dbReference>
<keyword evidence="2" id="KW-0378">Hydrolase</keyword>
<dbReference type="InterPro" id="IPR013094">
    <property type="entry name" value="AB_hydrolase_3"/>
</dbReference>
<evidence type="ECO:0000259" key="4">
    <source>
        <dbReference type="Pfam" id="PF07859"/>
    </source>
</evidence>
<sequence length="421" mass="46745">MSRRRLVLVLWMLSVGLLSYLLYTPLPQDLEDQFGATFVMVVAKLVLILPQKTRELLGQGLYLNNLRKLQSQPACEASWSPVTSWFGGLNVTRATIEGLHVIVYKHWDAEDAPLRPGFIYFHGGGWVIASADSYDWNVYDFALCTGSVAISVDYSLAPQHPFPAAFNDALSVTRHILRHGRKFGIDATRVGVAGDSTGGNLAAATALHVAKTPLDHPLLRYQVLICPMLQALDYQLPSYSDNDGLLPILTTKHAGGYASIYLGLGEGNGDAHGEIFKSNRHVSVQFRTKSKYAAYINKTNLPEKYRTSERDSPMMHEPHNETVFQRIKHLVVDPRFSPLMADDVSGLPRTHIVAQRFDVVRDDGLLYAKRLRDAGVETSVHTGNGFHIDHIKLTPEFLHSKTGAEAIDGICRFVTNAVKQD</sequence>
<dbReference type="InterPro" id="IPR017157">
    <property type="entry name" value="Arylacetamide_deacetylase"/>
</dbReference>
<protein>
    <recommendedName>
        <fullName evidence="4">Alpha/beta hydrolase fold-3 domain-containing protein</fullName>
    </recommendedName>
</protein>
<dbReference type="PANTHER" id="PTHR48081">
    <property type="entry name" value="AB HYDROLASE SUPERFAMILY PROTEIN C4A8.06C"/>
    <property type="match status" value="1"/>
</dbReference>
<evidence type="ECO:0000256" key="1">
    <source>
        <dbReference type="ARBA" id="ARBA00010515"/>
    </source>
</evidence>
<feature type="active site" evidence="3">
    <location>
        <position position="358"/>
    </location>
</feature>
<dbReference type="PIRSF" id="PIRSF037251">
    <property type="entry name" value="Arylacetamide_deacetylase"/>
    <property type="match status" value="1"/>
</dbReference>
<dbReference type="Proteomes" id="UP001283361">
    <property type="component" value="Unassembled WGS sequence"/>
</dbReference>
<evidence type="ECO:0000313" key="5">
    <source>
        <dbReference type="EMBL" id="KAK3793171.1"/>
    </source>
</evidence>
<feature type="domain" description="Alpha/beta hydrolase fold-3" evidence="4">
    <location>
        <begin position="119"/>
        <end position="267"/>
    </location>
</feature>
<reference evidence="5" key="1">
    <citation type="journal article" date="2023" name="G3 (Bethesda)">
        <title>A reference genome for the long-term kleptoplast-retaining sea slug Elysia crispata morphotype clarki.</title>
        <authorList>
            <person name="Eastman K.E."/>
            <person name="Pendleton A.L."/>
            <person name="Shaikh M.A."/>
            <person name="Suttiyut T."/>
            <person name="Ogas R."/>
            <person name="Tomko P."/>
            <person name="Gavelis G."/>
            <person name="Widhalm J.R."/>
            <person name="Wisecaver J.H."/>
        </authorList>
    </citation>
    <scope>NUCLEOTIDE SEQUENCE</scope>
    <source>
        <strain evidence="5">ECLA1</strain>
    </source>
</reference>
<evidence type="ECO:0000256" key="2">
    <source>
        <dbReference type="ARBA" id="ARBA00022801"/>
    </source>
</evidence>
<dbReference type="EMBL" id="JAWDGP010001275">
    <property type="protein sequence ID" value="KAK3793171.1"/>
    <property type="molecule type" value="Genomic_DNA"/>
</dbReference>
<dbReference type="InterPro" id="IPR029058">
    <property type="entry name" value="AB_hydrolase_fold"/>
</dbReference>
<evidence type="ECO:0000313" key="6">
    <source>
        <dbReference type="Proteomes" id="UP001283361"/>
    </source>
</evidence>
<accession>A0AAE1E3S3</accession>
<dbReference type="GO" id="GO:0016020">
    <property type="term" value="C:membrane"/>
    <property type="evidence" value="ECO:0007669"/>
    <property type="project" value="InterPro"/>
</dbReference>
<evidence type="ECO:0000256" key="3">
    <source>
        <dbReference type="PIRSR" id="PIRSR037251-1"/>
    </source>
</evidence>